<dbReference type="EC" id="3.1.11.6" evidence="6"/>
<dbReference type="Gene3D" id="1.10.287.1040">
    <property type="entry name" value="Exonuclease VII, small subunit"/>
    <property type="match status" value="1"/>
</dbReference>
<keyword evidence="8" id="KW-1185">Reference proteome</keyword>
<evidence type="ECO:0000313" key="7">
    <source>
        <dbReference type="EMBL" id="ACA59536.1"/>
    </source>
</evidence>
<dbReference type="InterPro" id="IPR037004">
    <property type="entry name" value="Exonuc_VII_ssu_sf"/>
</dbReference>
<dbReference type="PANTHER" id="PTHR34137">
    <property type="entry name" value="EXODEOXYRIBONUCLEASE 7 SMALL SUBUNIT"/>
    <property type="match status" value="1"/>
</dbReference>
<reference evidence="8" key="1">
    <citation type="submission" date="2007-10" db="EMBL/GenBank/DDBJ databases">
        <title>Complete sequence of chromosome of Desulforudis audaxviator MP104C.</title>
        <authorList>
            <person name="Copeland A."/>
            <person name="Lucas S."/>
            <person name="Lapidus A."/>
            <person name="Barry K."/>
            <person name="Glavina del Rio T."/>
            <person name="Dalin E."/>
            <person name="Tice H."/>
            <person name="Bruce D."/>
            <person name="Pitluck S."/>
            <person name="Lowry S.R."/>
            <person name="Larimer F."/>
            <person name="Land M.L."/>
            <person name="Hauser L."/>
            <person name="Kyrpides N."/>
            <person name="Ivanova N.N."/>
            <person name="Richardson P."/>
        </authorList>
    </citation>
    <scope>NUCLEOTIDE SEQUENCE [LARGE SCALE GENOMIC DNA]</scope>
    <source>
        <strain evidence="8">MP104C</strain>
    </source>
</reference>
<keyword evidence="5 6" id="KW-0269">Exonuclease</keyword>
<evidence type="ECO:0000256" key="1">
    <source>
        <dbReference type="ARBA" id="ARBA00009998"/>
    </source>
</evidence>
<dbReference type="HAMAP" id="MF_00337">
    <property type="entry name" value="Exonuc_7_S"/>
    <property type="match status" value="1"/>
</dbReference>
<dbReference type="EMBL" id="CP000860">
    <property type="protein sequence ID" value="ACA59536.1"/>
    <property type="molecule type" value="Genomic_DNA"/>
</dbReference>
<evidence type="ECO:0000256" key="5">
    <source>
        <dbReference type="ARBA" id="ARBA00022839"/>
    </source>
</evidence>
<evidence type="ECO:0000313" key="8">
    <source>
        <dbReference type="Proteomes" id="UP000008544"/>
    </source>
</evidence>
<dbReference type="STRING" id="477974.Daud_1024"/>
<dbReference type="SUPFAM" id="SSF116842">
    <property type="entry name" value="XseB-like"/>
    <property type="match status" value="1"/>
</dbReference>
<dbReference type="GO" id="GO:0009318">
    <property type="term" value="C:exodeoxyribonuclease VII complex"/>
    <property type="evidence" value="ECO:0007669"/>
    <property type="project" value="UniProtKB-UniRule"/>
</dbReference>
<evidence type="ECO:0000256" key="2">
    <source>
        <dbReference type="ARBA" id="ARBA00022490"/>
    </source>
</evidence>
<dbReference type="Pfam" id="PF02609">
    <property type="entry name" value="Exonuc_VII_S"/>
    <property type="match status" value="1"/>
</dbReference>
<comment type="subcellular location">
    <subcellularLocation>
        <location evidence="6">Cytoplasm</location>
    </subcellularLocation>
</comment>
<organism evidence="7 8">
    <name type="scientific">Desulforudis audaxviator (strain MP104C)</name>
    <dbReference type="NCBI Taxonomy" id="477974"/>
    <lineage>
        <taxon>Bacteria</taxon>
        <taxon>Bacillati</taxon>
        <taxon>Bacillota</taxon>
        <taxon>Clostridia</taxon>
        <taxon>Thermoanaerobacterales</taxon>
        <taxon>Candidatus Desulforudaceae</taxon>
        <taxon>Candidatus Desulforudis</taxon>
    </lineage>
</organism>
<dbReference type="InterPro" id="IPR003761">
    <property type="entry name" value="Exonuc_VII_S"/>
</dbReference>
<name>B1I3J3_DESAP</name>
<sequence>MSGRSFEEALRRLEEIVQLLEKGEMPLEEALDLFAEGVELAGHCHGMLDAAEQRLEVLARNGTGRNRAGDGGGEF</sequence>
<evidence type="ECO:0000256" key="4">
    <source>
        <dbReference type="ARBA" id="ARBA00022801"/>
    </source>
</evidence>
<proteinExistence type="inferred from homology"/>
<evidence type="ECO:0000256" key="6">
    <source>
        <dbReference type="HAMAP-Rule" id="MF_00337"/>
    </source>
</evidence>
<keyword evidence="3 6" id="KW-0540">Nuclease</keyword>
<reference evidence="7 8" key="2">
    <citation type="journal article" date="2008" name="Science">
        <title>Environmental genomics reveals a single-species ecosystem deep within Earth.</title>
        <authorList>
            <person name="Chivian D."/>
            <person name="Brodie E.L."/>
            <person name="Alm E.J."/>
            <person name="Culley D.E."/>
            <person name="Dehal P.S."/>
            <person name="Desantis T.Z."/>
            <person name="Gihring T.M."/>
            <person name="Lapidus A."/>
            <person name="Lin L.H."/>
            <person name="Lowry S.R."/>
            <person name="Moser D.P."/>
            <person name="Richardson P.M."/>
            <person name="Southam G."/>
            <person name="Wanger G."/>
            <person name="Pratt L.M."/>
            <person name="Andersen G.L."/>
            <person name="Hazen T.C."/>
            <person name="Brockman F.J."/>
            <person name="Arkin A.P."/>
            <person name="Onstott T.C."/>
        </authorList>
    </citation>
    <scope>NUCLEOTIDE SEQUENCE [LARGE SCALE GENOMIC DNA]</scope>
    <source>
        <strain evidence="7 8">MP104C</strain>
    </source>
</reference>
<dbReference type="RefSeq" id="WP_012302122.1">
    <property type="nucleotide sequence ID" value="NC_010424.1"/>
</dbReference>
<comment type="function">
    <text evidence="6">Bidirectionally degrades single-stranded DNA into large acid-insoluble oligonucleotides, which are then degraded further into small acid-soluble oligonucleotides.</text>
</comment>
<dbReference type="KEGG" id="dau:Daud_1024"/>
<dbReference type="GO" id="GO:0005829">
    <property type="term" value="C:cytosol"/>
    <property type="evidence" value="ECO:0007669"/>
    <property type="project" value="TreeGrafter"/>
</dbReference>
<dbReference type="OrthoDB" id="9798666at2"/>
<dbReference type="NCBIfam" id="TIGR01280">
    <property type="entry name" value="xseB"/>
    <property type="match status" value="1"/>
</dbReference>
<evidence type="ECO:0000256" key="3">
    <source>
        <dbReference type="ARBA" id="ARBA00022722"/>
    </source>
</evidence>
<protein>
    <recommendedName>
        <fullName evidence="6">Exodeoxyribonuclease 7 small subunit</fullName>
        <ecNumber evidence="6">3.1.11.6</ecNumber>
    </recommendedName>
    <alternativeName>
        <fullName evidence="6">Exodeoxyribonuclease VII small subunit</fullName>
        <shortName evidence="6">Exonuclease VII small subunit</shortName>
    </alternativeName>
</protein>
<dbReference type="GO" id="GO:0006308">
    <property type="term" value="P:DNA catabolic process"/>
    <property type="evidence" value="ECO:0007669"/>
    <property type="project" value="UniProtKB-UniRule"/>
</dbReference>
<comment type="similarity">
    <text evidence="1 6">Belongs to the XseB family.</text>
</comment>
<accession>B1I3J3</accession>
<comment type="catalytic activity">
    <reaction evidence="6">
        <text>Exonucleolytic cleavage in either 5'- to 3'- or 3'- to 5'-direction to yield nucleoside 5'-phosphates.</text>
        <dbReference type="EC" id="3.1.11.6"/>
    </reaction>
</comment>
<dbReference type="AlphaFoldDB" id="B1I3J3"/>
<dbReference type="GO" id="GO:0008855">
    <property type="term" value="F:exodeoxyribonuclease VII activity"/>
    <property type="evidence" value="ECO:0007669"/>
    <property type="project" value="UniProtKB-UniRule"/>
</dbReference>
<dbReference type="eggNOG" id="COG1722">
    <property type="taxonomic scope" value="Bacteria"/>
</dbReference>
<gene>
    <name evidence="6" type="primary">xseB</name>
    <name evidence="7" type="ordered locus">Daud_1024</name>
</gene>
<keyword evidence="4 6" id="KW-0378">Hydrolase</keyword>
<dbReference type="Proteomes" id="UP000008544">
    <property type="component" value="Chromosome"/>
</dbReference>
<dbReference type="HOGENOM" id="CLU_145918_3_4_9"/>
<keyword evidence="2 6" id="KW-0963">Cytoplasm</keyword>
<comment type="subunit">
    <text evidence="6">Heterooligomer composed of large and small subunits.</text>
</comment>
<dbReference type="PANTHER" id="PTHR34137:SF1">
    <property type="entry name" value="EXODEOXYRIBONUCLEASE 7 SMALL SUBUNIT"/>
    <property type="match status" value="1"/>
</dbReference>